<dbReference type="EMBL" id="LT629688">
    <property type="protein sequence ID" value="SDD72440.1"/>
    <property type="molecule type" value="Genomic_DNA"/>
</dbReference>
<reference evidence="2 3" key="1">
    <citation type="submission" date="2016-10" db="EMBL/GenBank/DDBJ databases">
        <authorList>
            <person name="de Groot N.N."/>
        </authorList>
    </citation>
    <scope>NUCLEOTIDE SEQUENCE [LARGE SCALE GENOMIC DNA]</scope>
    <source>
        <strain evidence="2 3">MON 2.2</strain>
    </source>
</reference>
<dbReference type="AlphaFoldDB" id="A0A1G6X2M4"/>
<evidence type="ECO:0000313" key="2">
    <source>
        <dbReference type="EMBL" id="SDD72440.1"/>
    </source>
</evidence>
<feature type="compositionally biased region" description="Basic and acidic residues" evidence="1">
    <location>
        <begin position="40"/>
        <end position="49"/>
    </location>
</feature>
<evidence type="ECO:0000256" key="1">
    <source>
        <dbReference type="SAM" id="MobiDB-lite"/>
    </source>
</evidence>
<proteinExistence type="predicted"/>
<dbReference type="STRING" id="675864.SAMN04489747_1598"/>
<organism evidence="2 3">
    <name type="scientific">Auraticoccus monumenti</name>
    <dbReference type="NCBI Taxonomy" id="675864"/>
    <lineage>
        <taxon>Bacteria</taxon>
        <taxon>Bacillati</taxon>
        <taxon>Actinomycetota</taxon>
        <taxon>Actinomycetes</taxon>
        <taxon>Propionibacteriales</taxon>
        <taxon>Propionibacteriaceae</taxon>
        <taxon>Auraticoccus</taxon>
    </lineage>
</organism>
<evidence type="ECO:0000313" key="3">
    <source>
        <dbReference type="Proteomes" id="UP000198546"/>
    </source>
</evidence>
<name>A0A1G6X2M4_9ACTN</name>
<keyword evidence="3" id="KW-1185">Reference proteome</keyword>
<sequence length="283" mass="29746">MTGSALDRPPPHAENATAVSPGAVRQSSPEESHRGRRDHRQTDLGNDGRVEGNTEAIIRLCFARQLGLADDALERPGRVPVVQAGTITVLRLWETTVVAAPEALHADLEELGEDALVDASALLRVCPTGRVLGSAQLSALDALDRHPQLERLEVEPGAEAARALERSCPPDDVTDVGLSAMEATFIHLGEDEEPRSGSGYSTWAGLTANLGVLTAPAHRRRGLGRVLAGIAANDALDAGLVPVWRAPVGHRATERLAAALGFEPFGVRTTLETSPGSSATGGR</sequence>
<feature type="region of interest" description="Disordered" evidence="1">
    <location>
        <begin position="1"/>
        <end position="49"/>
    </location>
</feature>
<protein>
    <recommendedName>
        <fullName evidence="4">Acetyltransferase (GNAT) family protein</fullName>
    </recommendedName>
</protein>
<dbReference type="InterPro" id="IPR016181">
    <property type="entry name" value="Acyl_CoA_acyltransferase"/>
</dbReference>
<accession>A0A1G6X2M4</accession>
<dbReference type="Gene3D" id="3.40.630.30">
    <property type="match status" value="1"/>
</dbReference>
<dbReference type="SUPFAM" id="SSF55729">
    <property type="entry name" value="Acyl-CoA N-acyltransferases (Nat)"/>
    <property type="match status" value="1"/>
</dbReference>
<gene>
    <name evidence="2" type="ORF">SAMN04489747_1598</name>
</gene>
<evidence type="ECO:0008006" key="4">
    <source>
        <dbReference type="Google" id="ProtNLM"/>
    </source>
</evidence>
<dbReference type="Proteomes" id="UP000198546">
    <property type="component" value="Chromosome i"/>
</dbReference>